<dbReference type="RefSeq" id="WP_066622724.1">
    <property type="nucleotide sequence ID" value="NZ_FQXL01000047.1"/>
</dbReference>
<dbReference type="Gene3D" id="1.10.620.20">
    <property type="entry name" value="Ribonucleotide Reductase, subunit A"/>
    <property type="match status" value="1"/>
</dbReference>
<dbReference type="GO" id="GO:0016491">
    <property type="term" value="F:oxidoreductase activity"/>
    <property type="evidence" value="ECO:0007669"/>
    <property type="project" value="InterPro"/>
</dbReference>
<proteinExistence type="predicted"/>
<dbReference type="InterPro" id="IPR007029">
    <property type="entry name" value="YHS_dom"/>
</dbReference>
<accession>A0A161Y468</accession>
<comment type="caution">
    <text evidence="3">The sequence shown here is derived from an EMBL/GenBank/DDBJ whole genome shotgun (WGS) entry which is preliminary data.</text>
</comment>
<dbReference type="PATRIC" id="fig|1121326.3.peg.2744"/>
<dbReference type="Proteomes" id="UP000076603">
    <property type="component" value="Unassembled WGS sequence"/>
</dbReference>
<dbReference type="SMART" id="SM00746">
    <property type="entry name" value="TRASH"/>
    <property type="match status" value="1"/>
</dbReference>
<dbReference type="STRING" id="1121326.CLMAG_27330"/>
<organism evidence="3 4">
    <name type="scientific">Clostridium magnum DSM 2767</name>
    <dbReference type="NCBI Taxonomy" id="1121326"/>
    <lineage>
        <taxon>Bacteria</taxon>
        <taxon>Bacillati</taxon>
        <taxon>Bacillota</taxon>
        <taxon>Clostridia</taxon>
        <taxon>Eubacteriales</taxon>
        <taxon>Clostridiaceae</taxon>
        <taxon>Clostridium</taxon>
    </lineage>
</organism>
<evidence type="ECO:0000313" key="4">
    <source>
        <dbReference type="Proteomes" id="UP000076603"/>
    </source>
</evidence>
<dbReference type="InterPro" id="IPR012348">
    <property type="entry name" value="RNR-like"/>
</dbReference>
<keyword evidence="1" id="KW-0472">Membrane</keyword>
<dbReference type="EMBL" id="LWAE01000002">
    <property type="protein sequence ID" value="KZL92919.1"/>
    <property type="molecule type" value="Genomic_DNA"/>
</dbReference>
<feature type="domain" description="TRASH" evidence="2">
    <location>
        <begin position="82"/>
        <end position="119"/>
    </location>
</feature>
<protein>
    <submittedName>
        <fullName evidence="3">YHS domain protein</fullName>
    </submittedName>
</protein>
<name>A0A161Y468_9CLOT</name>
<keyword evidence="1" id="KW-0812">Transmembrane</keyword>
<keyword evidence="4" id="KW-1185">Reference proteome</keyword>
<reference evidence="3 4" key="1">
    <citation type="submission" date="2016-04" db="EMBL/GenBank/DDBJ databases">
        <title>Genome sequence of Clostridium magnum DSM 2767.</title>
        <authorList>
            <person name="Poehlein A."/>
            <person name="Uhlig R."/>
            <person name="Fischer R."/>
            <person name="Bahl H."/>
            <person name="Daniel R."/>
        </authorList>
    </citation>
    <scope>NUCLEOTIDE SEQUENCE [LARGE SCALE GENOMIC DNA]</scope>
    <source>
        <strain evidence="3 4">DSM 2767</strain>
    </source>
</reference>
<sequence length="119" mass="13315">MLRFLADNWWYILFFGLMVYMMFRGGGCCGGGHSSHSGQHDSHGGGCCGNGHKDYSNHKKHEEDNVAYTGKTTSMSIDTDQDPVCGMFVSKADSISREINGRTYYFCSQNCANEFERNT</sequence>
<dbReference type="Pfam" id="PF04945">
    <property type="entry name" value="YHS"/>
    <property type="match status" value="1"/>
</dbReference>
<dbReference type="AlphaFoldDB" id="A0A161Y468"/>
<feature type="transmembrane region" description="Helical" evidence="1">
    <location>
        <begin position="9"/>
        <end position="27"/>
    </location>
</feature>
<evidence type="ECO:0000256" key="1">
    <source>
        <dbReference type="SAM" id="Phobius"/>
    </source>
</evidence>
<evidence type="ECO:0000259" key="2">
    <source>
        <dbReference type="SMART" id="SM00746"/>
    </source>
</evidence>
<gene>
    <name evidence="3" type="ORF">CLMAG_27330</name>
</gene>
<keyword evidence="1" id="KW-1133">Transmembrane helix</keyword>
<evidence type="ECO:0000313" key="3">
    <source>
        <dbReference type="EMBL" id="KZL92919.1"/>
    </source>
</evidence>
<dbReference type="InterPro" id="IPR011017">
    <property type="entry name" value="TRASH_dom"/>
</dbReference>